<organism evidence="1 2">
    <name type="scientific">Entomophthora muscae</name>
    <dbReference type="NCBI Taxonomy" id="34485"/>
    <lineage>
        <taxon>Eukaryota</taxon>
        <taxon>Fungi</taxon>
        <taxon>Fungi incertae sedis</taxon>
        <taxon>Zoopagomycota</taxon>
        <taxon>Entomophthoromycotina</taxon>
        <taxon>Entomophthoromycetes</taxon>
        <taxon>Entomophthorales</taxon>
        <taxon>Entomophthoraceae</taxon>
        <taxon>Entomophthora</taxon>
    </lineage>
</organism>
<reference evidence="1" key="1">
    <citation type="submission" date="2022-04" db="EMBL/GenBank/DDBJ databases">
        <title>Genome of the entomopathogenic fungus Entomophthora muscae.</title>
        <authorList>
            <person name="Elya C."/>
            <person name="Lovett B.R."/>
            <person name="Lee E."/>
            <person name="Macias A.M."/>
            <person name="Hajek A.E."/>
            <person name="De Bivort B.L."/>
            <person name="Kasson M.T."/>
            <person name="De Fine Licht H.H."/>
            <person name="Stajich J.E."/>
        </authorList>
    </citation>
    <scope>NUCLEOTIDE SEQUENCE</scope>
    <source>
        <strain evidence="1">Berkeley</strain>
    </source>
</reference>
<gene>
    <name evidence="1" type="ORF">DSO57_1016461</name>
</gene>
<evidence type="ECO:0000313" key="2">
    <source>
        <dbReference type="Proteomes" id="UP001165960"/>
    </source>
</evidence>
<accession>A0ACC2U356</accession>
<keyword evidence="2" id="KW-1185">Reference proteome</keyword>
<sequence length="140" mass="16366">VYHFQVNKHHLLLIGNVFLIWVYIPHLYDYDKLSLYFTLADSPKTHLMYYNALKPHIMRHGNLNQVTNLQSLYRKAEKAEQTSNTLHKAQSEKRERPKVSHPQDISAALHMENAIKTTTNLRHLMPITTGIIVRARNNPE</sequence>
<feature type="non-terminal residue" evidence="1">
    <location>
        <position position="1"/>
    </location>
</feature>
<evidence type="ECO:0000313" key="1">
    <source>
        <dbReference type="EMBL" id="KAJ9081273.1"/>
    </source>
</evidence>
<name>A0ACC2U356_9FUNG</name>
<dbReference type="EMBL" id="QTSX02001487">
    <property type="protein sequence ID" value="KAJ9081273.1"/>
    <property type="molecule type" value="Genomic_DNA"/>
</dbReference>
<comment type="caution">
    <text evidence="1">The sequence shown here is derived from an EMBL/GenBank/DDBJ whole genome shotgun (WGS) entry which is preliminary data.</text>
</comment>
<dbReference type="Proteomes" id="UP001165960">
    <property type="component" value="Unassembled WGS sequence"/>
</dbReference>
<proteinExistence type="predicted"/>
<protein>
    <submittedName>
        <fullName evidence="1">Uncharacterized protein</fullName>
    </submittedName>
</protein>